<organism evidence="6 7">
    <name type="scientific">Catellatospora coxensis</name>
    <dbReference type="NCBI Taxonomy" id="310354"/>
    <lineage>
        <taxon>Bacteria</taxon>
        <taxon>Bacillati</taxon>
        <taxon>Actinomycetota</taxon>
        <taxon>Actinomycetes</taxon>
        <taxon>Micromonosporales</taxon>
        <taxon>Micromonosporaceae</taxon>
        <taxon>Catellatospora</taxon>
    </lineage>
</organism>
<evidence type="ECO:0000256" key="4">
    <source>
        <dbReference type="RuleBase" id="RU003476"/>
    </source>
</evidence>
<dbReference type="PROSITE" id="PS00893">
    <property type="entry name" value="NUDIX_BOX"/>
    <property type="match status" value="1"/>
</dbReference>
<dbReference type="Pfam" id="PF00293">
    <property type="entry name" value="NUDIX"/>
    <property type="match status" value="1"/>
</dbReference>
<protein>
    <submittedName>
        <fullName evidence="6">NUDIX hydrolase</fullName>
    </submittedName>
</protein>
<dbReference type="EMBL" id="BONI01000173">
    <property type="protein sequence ID" value="GIG11637.1"/>
    <property type="molecule type" value="Genomic_DNA"/>
</dbReference>
<dbReference type="SUPFAM" id="SSF55811">
    <property type="entry name" value="Nudix"/>
    <property type="match status" value="1"/>
</dbReference>
<gene>
    <name evidence="6" type="ORF">Cco03nite_83370</name>
</gene>
<dbReference type="InterPro" id="IPR015797">
    <property type="entry name" value="NUDIX_hydrolase-like_dom_sf"/>
</dbReference>
<dbReference type="InterPro" id="IPR020084">
    <property type="entry name" value="NUDIX_hydrolase_CS"/>
</dbReference>
<accession>A0A8J3KZ45</accession>
<dbReference type="PRINTS" id="PR00502">
    <property type="entry name" value="NUDIXFAMILY"/>
</dbReference>
<dbReference type="PROSITE" id="PS51462">
    <property type="entry name" value="NUDIX"/>
    <property type="match status" value="1"/>
</dbReference>
<dbReference type="PANTHER" id="PTHR43046">
    <property type="entry name" value="GDP-MANNOSE MANNOSYL HYDROLASE"/>
    <property type="match status" value="1"/>
</dbReference>
<dbReference type="GO" id="GO:0016787">
    <property type="term" value="F:hydrolase activity"/>
    <property type="evidence" value="ECO:0007669"/>
    <property type="project" value="UniProtKB-KW"/>
</dbReference>
<comment type="similarity">
    <text evidence="2 4">Belongs to the Nudix hydrolase family.</text>
</comment>
<dbReference type="PANTHER" id="PTHR43046:SF2">
    <property type="entry name" value="8-OXO-DGTP DIPHOSPHATASE-RELATED"/>
    <property type="match status" value="1"/>
</dbReference>
<keyword evidence="7" id="KW-1185">Reference proteome</keyword>
<dbReference type="CDD" id="cd02883">
    <property type="entry name" value="NUDIX_Hydrolase"/>
    <property type="match status" value="1"/>
</dbReference>
<keyword evidence="3 4" id="KW-0378">Hydrolase</keyword>
<evidence type="ECO:0000256" key="1">
    <source>
        <dbReference type="ARBA" id="ARBA00001946"/>
    </source>
</evidence>
<reference evidence="6 7" key="1">
    <citation type="submission" date="2021-01" db="EMBL/GenBank/DDBJ databases">
        <title>Whole genome shotgun sequence of Catellatospora coxensis NBRC 107359.</title>
        <authorList>
            <person name="Komaki H."/>
            <person name="Tamura T."/>
        </authorList>
    </citation>
    <scope>NUCLEOTIDE SEQUENCE [LARGE SCALE GENOMIC DNA]</scope>
    <source>
        <strain evidence="6 7">NBRC 107359</strain>
    </source>
</reference>
<comment type="caution">
    <text evidence="6">The sequence shown here is derived from an EMBL/GenBank/DDBJ whole genome shotgun (WGS) entry which is preliminary data.</text>
</comment>
<name>A0A8J3KZ45_9ACTN</name>
<evidence type="ECO:0000256" key="3">
    <source>
        <dbReference type="ARBA" id="ARBA00022801"/>
    </source>
</evidence>
<feature type="domain" description="Nudix hydrolase" evidence="5">
    <location>
        <begin position="5"/>
        <end position="127"/>
    </location>
</feature>
<dbReference type="Proteomes" id="UP000630887">
    <property type="component" value="Unassembled WGS sequence"/>
</dbReference>
<dbReference type="Gene3D" id="3.90.79.10">
    <property type="entry name" value="Nucleoside Triphosphate Pyrophosphohydrolase"/>
    <property type="match status" value="1"/>
</dbReference>
<dbReference type="InterPro" id="IPR020476">
    <property type="entry name" value="Nudix_hydrolase"/>
</dbReference>
<evidence type="ECO:0000259" key="5">
    <source>
        <dbReference type="PROSITE" id="PS51462"/>
    </source>
</evidence>
<sequence>MTELPRHSVSVAGVVTDDHGRVLVIQRRDTGAWQLPGGVLELGEAIEDGMCREVLEETGVRVHALRLTGVYKNMKLGVVALVFAAQAFGGEPAPTEESAAVEWWTVAQVKERMPEAFAVRITDAVYGDTRIPRIRQHDGVNLL</sequence>
<dbReference type="RefSeq" id="WP_203699593.1">
    <property type="nucleotide sequence ID" value="NZ_BAAALC010000149.1"/>
</dbReference>
<dbReference type="InterPro" id="IPR000086">
    <property type="entry name" value="NUDIX_hydrolase_dom"/>
</dbReference>
<comment type="cofactor">
    <cofactor evidence="1">
        <name>Mg(2+)</name>
        <dbReference type="ChEBI" id="CHEBI:18420"/>
    </cofactor>
</comment>
<proteinExistence type="inferred from homology"/>
<evidence type="ECO:0000256" key="2">
    <source>
        <dbReference type="ARBA" id="ARBA00005582"/>
    </source>
</evidence>
<evidence type="ECO:0000313" key="7">
    <source>
        <dbReference type="Proteomes" id="UP000630887"/>
    </source>
</evidence>
<evidence type="ECO:0000313" key="6">
    <source>
        <dbReference type="EMBL" id="GIG11637.1"/>
    </source>
</evidence>
<dbReference type="AlphaFoldDB" id="A0A8J3KZ45"/>